<gene>
    <name evidence="1" type="ORF">EHO51_00360</name>
</gene>
<reference evidence="1 2" key="1">
    <citation type="submission" date="2018-11" db="EMBL/GenBank/DDBJ databases">
        <title>Genome squencing of methanotrophic bacteria isolated from alkaline groundwater in Korea.</title>
        <authorList>
            <person name="Nguyen L.N."/>
        </authorList>
    </citation>
    <scope>NUCLEOTIDE SEQUENCE [LARGE SCALE GENOMIC DNA]</scope>
    <source>
        <strain evidence="1 2">GW6</strain>
    </source>
</reference>
<dbReference type="KEGG" id="mros:EHO51_00360"/>
<organism evidence="1 2">
    <name type="scientific">Methylocystis rosea</name>
    <dbReference type="NCBI Taxonomy" id="173366"/>
    <lineage>
        <taxon>Bacteria</taxon>
        <taxon>Pseudomonadati</taxon>
        <taxon>Pseudomonadota</taxon>
        <taxon>Alphaproteobacteria</taxon>
        <taxon>Hyphomicrobiales</taxon>
        <taxon>Methylocystaceae</taxon>
        <taxon>Methylocystis</taxon>
    </lineage>
</organism>
<sequence>MVYLFEFFAIDAAGQRLSLNATKRRVKTAALADAYGQTMMRDVFYDNQKATICVIKDQVGHTLREVLANA</sequence>
<dbReference type="EMBL" id="CP034086">
    <property type="protein sequence ID" value="AZG75323.1"/>
    <property type="molecule type" value="Genomic_DNA"/>
</dbReference>
<evidence type="ECO:0000313" key="2">
    <source>
        <dbReference type="Proteomes" id="UP000273982"/>
    </source>
</evidence>
<name>A0A3G8M047_9HYPH</name>
<protein>
    <submittedName>
        <fullName evidence="1">Uncharacterized protein</fullName>
    </submittedName>
</protein>
<dbReference type="RefSeq" id="WP_124737225.1">
    <property type="nucleotide sequence ID" value="NZ_CP034086.1"/>
</dbReference>
<accession>A0A3G8M047</accession>
<proteinExistence type="predicted"/>
<evidence type="ECO:0000313" key="1">
    <source>
        <dbReference type="EMBL" id="AZG75323.1"/>
    </source>
</evidence>
<dbReference type="AlphaFoldDB" id="A0A3G8M047"/>
<dbReference type="Proteomes" id="UP000273982">
    <property type="component" value="Chromosome"/>
</dbReference>